<dbReference type="GO" id="GO:0008198">
    <property type="term" value="F:ferrous iron binding"/>
    <property type="evidence" value="ECO:0007669"/>
    <property type="project" value="InterPro"/>
</dbReference>
<dbReference type="EMBL" id="CP014671">
    <property type="protein sequence ID" value="ANX02949.1"/>
    <property type="molecule type" value="Genomic_DNA"/>
</dbReference>
<dbReference type="FunCoup" id="A0A1B1YQA4">
    <property type="interactions" value="30"/>
</dbReference>
<keyword evidence="3" id="KW-1185">Reference proteome</keyword>
<dbReference type="GO" id="GO:0016702">
    <property type="term" value="F:oxidoreductase activity, acting on single donors with incorporation of molecular oxygen, incorporation of two atoms of oxygen"/>
    <property type="evidence" value="ECO:0007669"/>
    <property type="project" value="UniProtKB-ARBA"/>
</dbReference>
<dbReference type="STRING" id="1810504.PG2T_01240"/>
<dbReference type="SUPFAM" id="SSF53213">
    <property type="entry name" value="LigB-like"/>
    <property type="match status" value="1"/>
</dbReference>
<feature type="domain" description="Extradiol ring-cleavage dioxygenase class III enzyme subunit B" evidence="1">
    <location>
        <begin position="26"/>
        <end position="260"/>
    </location>
</feature>
<evidence type="ECO:0000313" key="2">
    <source>
        <dbReference type="EMBL" id="ANX02949.1"/>
    </source>
</evidence>
<evidence type="ECO:0000259" key="1">
    <source>
        <dbReference type="Pfam" id="PF02900"/>
    </source>
</evidence>
<dbReference type="RefSeq" id="WP_068802462.1">
    <property type="nucleotide sequence ID" value="NZ_CP014671.1"/>
</dbReference>
<dbReference type="Proteomes" id="UP000092952">
    <property type="component" value="Chromosome"/>
</dbReference>
<sequence length="271" mass="28328">MGSIVAAAATSHVVMDPANIPAQAGLVIDGFRRIAAEVARTQPDLLLYITSDHMVNLGYRLQPSFALGCADSYTPLGDMDIPRQPMAGAGVFADALLRHLDEVGFDLARAESLDPDHGIALPMRIINPGGRVPVAPLLVNINRTPPPSPARCYALGQAIGAYIRSAACTQRVAVIGAGGLSHWIATPGMGRVNADFDRQVLSLLGAGQAAQIATWSTDYILENAGNGGLEIMCWLAMAGTVAGATGHTLYYEPIASWYTGMGAMAMDLAAA</sequence>
<reference evidence="3" key="1">
    <citation type="submission" date="2016-03" db="EMBL/GenBank/DDBJ databases">
        <title>Complete genome sequence of Solimmundus cernigliae, representing a novel lineage of polycyclic aromatic hydrocarbon degraders within the Gammaproteobacteria.</title>
        <authorList>
            <person name="Singleton D.R."/>
            <person name="Dickey A.N."/>
            <person name="Scholl E.H."/>
            <person name="Wright F.A."/>
            <person name="Aitken M.D."/>
        </authorList>
    </citation>
    <scope>NUCLEOTIDE SEQUENCE [LARGE SCALE GENOMIC DNA]</scope>
    <source>
        <strain evidence="3">TR3.2</strain>
    </source>
</reference>
<dbReference type="InterPro" id="IPR004183">
    <property type="entry name" value="Xdiol_dOase_suB"/>
</dbReference>
<dbReference type="Pfam" id="PF02900">
    <property type="entry name" value="LigB"/>
    <property type="match status" value="1"/>
</dbReference>
<dbReference type="OrthoDB" id="8673673at2"/>
<dbReference type="Gene3D" id="3.40.830.10">
    <property type="entry name" value="LigB-like"/>
    <property type="match status" value="1"/>
</dbReference>
<dbReference type="AlphaFoldDB" id="A0A1B1YQA4"/>
<evidence type="ECO:0000313" key="3">
    <source>
        <dbReference type="Proteomes" id="UP000092952"/>
    </source>
</evidence>
<gene>
    <name evidence="2" type="ORF">PG2T_01240</name>
</gene>
<protein>
    <recommendedName>
        <fullName evidence="1">Extradiol ring-cleavage dioxygenase class III enzyme subunit B domain-containing protein</fullName>
    </recommendedName>
</protein>
<dbReference type="InParanoid" id="A0A1B1YQA4"/>
<dbReference type="KEGG" id="gbi:PG2T_01240"/>
<accession>A0A1B1YQA4</accession>
<organism evidence="2 3">
    <name type="scientific">Immundisolibacter cernigliae</name>
    <dbReference type="NCBI Taxonomy" id="1810504"/>
    <lineage>
        <taxon>Bacteria</taxon>
        <taxon>Pseudomonadati</taxon>
        <taxon>Pseudomonadota</taxon>
        <taxon>Gammaproteobacteria</taxon>
        <taxon>Immundisolibacterales</taxon>
        <taxon>Immundisolibacteraceae</taxon>
        <taxon>Immundisolibacter</taxon>
    </lineage>
</organism>
<name>A0A1B1YQA4_9GAMM</name>
<proteinExistence type="predicted"/>